<dbReference type="Proteomes" id="UP000799777">
    <property type="component" value="Unassembled WGS sequence"/>
</dbReference>
<organism evidence="2 3">
    <name type="scientific">Setomelanomma holmii</name>
    <dbReference type="NCBI Taxonomy" id="210430"/>
    <lineage>
        <taxon>Eukaryota</taxon>
        <taxon>Fungi</taxon>
        <taxon>Dikarya</taxon>
        <taxon>Ascomycota</taxon>
        <taxon>Pezizomycotina</taxon>
        <taxon>Dothideomycetes</taxon>
        <taxon>Pleosporomycetidae</taxon>
        <taxon>Pleosporales</taxon>
        <taxon>Pleosporineae</taxon>
        <taxon>Phaeosphaeriaceae</taxon>
        <taxon>Setomelanomma</taxon>
    </lineage>
</organism>
<feature type="compositionally biased region" description="Gly residues" evidence="1">
    <location>
        <begin position="85"/>
        <end position="97"/>
    </location>
</feature>
<sequence length="150" mass="15683">MTGYGNRTAPDYTAESMTDQHESTRLGLHTSHDPYSNAHPTYGSGATGGAGFGNKSDVSGPPASNDEFRFDLHKNTQPYSNPGRAGSGSTGGAGYGNKTGEYGTGDSTLGKIMEKAGHVTHNENLVAKGTAKRETAMGVEKEKDEPPFAN</sequence>
<keyword evidence="3" id="KW-1185">Reference proteome</keyword>
<name>A0A9P4H618_9PLEO</name>
<proteinExistence type="predicted"/>
<feature type="region of interest" description="Disordered" evidence="1">
    <location>
        <begin position="1"/>
        <end position="150"/>
    </location>
</feature>
<dbReference type="OrthoDB" id="203279at2759"/>
<reference evidence="2" key="1">
    <citation type="journal article" date="2020" name="Stud. Mycol.">
        <title>101 Dothideomycetes genomes: a test case for predicting lifestyles and emergence of pathogens.</title>
        <authorList>
            <person name="Haridas S."/>
            <person name="Albert R."/>
            <person name="Binder M."/>
            <person name="Bloem J."/>
            <person name="Labutti K."/>
            <person name="Salamov A."/>
            <person name="Andreopoulos B."/>
            <person name="Baker S."/>
            <person name="Barry K."/>
            <person name="Bills G."/>
            <person name="Bluhm B."/>
            <person name="Cannon C."/>
            <person name="Castanera R."/>
            <person name="Culley D."/>
            <person name="Daum C."/>
            <person name="Ezra D."/>
            <person name="Gonzalez J."/>
            <person name="Henrissat B."/>
            <person name="Kuo A."/>
            <person name="Liang C."/>
            <person name="Lipzen A."/>
            <person name="Lutzoni F."/>
            <person name="Magnuson J."/>
            <person name="Mondo S."/>
            <person name="Nolan M."/>
            <person name="Ohm R."/>
            <person name="Pangilinan J."/>
            <person name="Park H.-J."/>
            <person name="Ramirez L."/>
            <person name="Alfaro M."/>
            <person name="Sun H."/>
            <person name="Tritt A."/>
            <person name="Yoshinaga Y."/>
            <person name="Zwiers L.-H."/>
            <person name="Turgeon B."/>
            <person name="Goodwin S."/>
            <person name="Spatafora J."/>
            <person name="Crous P."/>
            <person name="Grigoriev I."/>
        </authorList>
    </citation>
    <scope>NUCLEOTIDE SEQUENCE</scope>
    <source>
        <strain evidence="2">CBS 110217</strain>
    </source>
</reference>
<dbReference type="AlphaFoldDB" id="A0A9P4H618"/>
<accession>A0A9P4H618</accession>
<protein>
    <submittedName>
        <fullName evidence="2">Uncharacterized protein</fullName>
    </submittedName>
</protein>
<evidence type="ECO:0000313" key="2">
    <source>
        <dbReference type="EMBL" id="KAF2027622.1"/>
    </source>
</evidence>
<dbReference type="EMBL" id="ML978224">
    <property type="protein sequence ID" value="KAF2027622.1"/>
    <property type="molecule type" value="Genomic_DNA"/>
</dbReference>
<comment type="caution">
    <text evidence="2">The sequence shown here is derived from an EMBL/GenBank/DDBJ whole genome shotgun (WGS) entry which is preliminary data.</text>
</comment>
<feature type="compositionally biased region" description="Basic and acidic residues" evidence="1">
    <location>
        <begin position="131"/>
        <end position="150"/>
    </location>
</feature>
<evidence type="ECO:0000256" key="1">
    <source>
        <dbReference type="SAM" id="MobiDB-lite"/>
    </source>
</evidence>
<feature type="compositionally biased region" description="Basic and acidic residues" evidence="1">
    <location>
        <begin position="112"/>
        <end position="121"/>
    </location>
</feature>
<evidence type="ECO:0000313" key="3">
    <source>
        <dbReference type="Proteomes" id="UP000799777"/>
    </source>
</evidence>
<gene>
    <name evidence="2" type="ORF">EK21DRAFT_102454</name>
</gene>